<gene>
    <name evidence="1" type="ORF">DPMN_191439</name>
</gene>
<dbReference type="EMBL" id="JAIWYP010000062">
    <property type="protein sequence ID" value="KAH3690495.1"/>
    <property type="molecule type" value="Genomic_DNA"/>
</dbReference>
<reference evidence="1" key="1">
    <citation type="journal article" date="2019" name="bioRxiv">
        <title>The Genome of the Zebra Mussel, Dreissena polymorpha: A Resource for Invasive Species Research.</title>
        <authorList>
            <person name="McCartney M.A."/>
            <person name="Auch B."/>
            <person name="Kono T."/>
            <person name="Mallez S."/>
            <person name="Zhang Y."/>
            <person name="Obille A."/>
            <person name="Becker A."/>
            <person name="Abrahante J.E."/>
            <person name="Garbe J."/>
            <person name="Badalamenti J.P."/>
            <person name="Herman A."/>
            <person name="Mangelson H."/>
            <person name="Liachko I."/>
            <person name="Sullivan S."/>
            <person name="Sone E.D."/>
            <person name="Koren S."/>
            <person name="Silverstein K.A.T."/>
            <person name="Beckman K.B."/>
            <person name="Gohl D.M."/>
        </authorList>
    </citation>
    <scope>NUCLEOTIDE SEQUENCE</scope>
    <source>
        <strain evidence="1">Duluth1</strain>
        <tissue evidence="1">Whole animal</tissue>
    </source>
</reference>
<comment type="caution">
    <text evidence="1">The sequence shown here is derived from an EMBL/GenBank/DDBJ whole genome shotgun (WGS) entry which is preliminary data.</text>
</comment>
<protein>
    <submittedName>
        <fullName evidence="1">Uncharacterized protein</fullName>
    </submittedName>
</protein>
<accession>A0A9D3Y237</accession>
<sequence>MVFASGWRGTLEEELKNCDAQSFSPVLFQADVQYKYSSGVIEEVILKQEDIRGLVNLSTIPQRLLRQLWQKEEHSVKCSSKFKCGLQLKVTFRKGSS</sequence>
<dbReference type="AlphaFoldDB" id="A0A9D3Y237"/>
<evidence type="ECO:0000313" key="2">
    <source>
        <dbReference type="Proteomes" id="UP000828390"/>
    </source>
</evidence>
<name>A0A9D3Y237_DREPO</name>
<dbReference type="Proteomes" id="UP000828390">
    <property type="component" value="Unassembled WGS sequence"/>
</dbReference>
<keyword evidence="2" id="KW-1185">Reference proteome</keyword>
<organism evidence="1 2">
    <name type="scientific">Dreissena polymorpha</name>
    <name type="common">Zebra mussel</name>
    <name type="synonym">Mytilus polymorpha</name>
    <dbReference type="NCBI Taxonomy" id="45954"/>
    <lineage>
        <taxon>Eukaryota</taxon>
        <taxon>Metazoa</taxon>
        <taxon>Spiralia</taxon>
        <taxon>Lophotrochozoa</taxon>
        <taxon>Mollusca</taxon>
        <taxon>Bivalvia</taxon>
        <taxon>Autobranchia</taxon>
        <taxon>Heteroconchia</taxon>
        <taxon>Euheterodonta</taxon>
        <taxon>Imparidentia</taxon>
        <taxon>Neoheterodontei</taxon>
        <taxon>Myida</taxon>
        <taxon>Dreissenoidea</taxon>
        <taxon>Dreissenidae</taxon>
        <taxon>Dreissena</taxon>
    </lineage>
</organism>
<evidence type="ECO:0000313" key="1">
    <source>
        <dbReference type="EMBL" id="KAH3690495.1"/>
    </source>
</evidence>
<proteinExistence type="predicted"/>
<reference evidence="1" key="2">
    <citation type="submission" date="2020-11" db="EMBL/GenBank/DDBJ databases">
        <authorList>
            <person name="McCartney M.A."/>
            <person name="Auch B."/>
            <person name="Kono T."/>
            <person name="Mallez S."/>
            <person name="Becker A."/>
            <person name="Gohl D.M."/>
            <person name="Silverstein K.A.T."/>
            <person name="Koren S."/>
            <person name="Bechman K.B."/>
            <person name="Herman A."/>
            <person name="Abrahante J.E."/>
            <person name="Garbe J."/>
        </authorList>
    </citation>
    <scope>NUCLEOTIDE SEQUENCE</scope>
    <source>
        <strain evidence="1">Duluth1</strain>
        <tissue evidence="1">Whole animal</tissue>
    </source>
</reference>